<dbReference type="GO" id="GO:0046872">
    <property type="term" value="F:metal ion binding"/>
    <property type="evidence" value="ECO:0007669"/>
    <property type="project" value="UniProtKB-KW"/>
</dbReference>
<evidence type="ECO:0000256" key="11">
    <source>
        <dbReference type="ARBA" id="ARBA00022723"/>
    </source>
</evidence>
<dbReference type="EMBL" id="VZDO01000003">
    <property type="protein sequence ID" value="KAB0681272.1"/>
    <property type="molecule type" value="Genomic_DNA"/>
</dbReference>
<keyword evidence="10 16" id="KW-0812">Transmembrane</keyword>
<evidence type="ECO:0000256" key="16">
    <source>
        <dbReference type="SAM" id="Phobius"/>
    </source>
</evidence>
<evidence type="ECO:0000256" key="13">
    <source>
        <dbReference type="ARBA" id="ARBA00022989"/>
    </source>
</evidence>
<keyword evidence="14" id="KW-0408">Iron</keyword>
<dbReference type="AlphaFoldDB" id="A0A7V7U100"/>
<dbReference type="GO" id="GO:0006099">
    <property type="term" value="P:tricarboxylic acid cycle"/>
    <property type="evidence" value="ECO:0007669"/>
    <property type="project" value="UniProtKB-UniPathway"/>
</dbReference>
<evidence type="ECO:0000256" key="7">
    <source>
        <dbReference type="ARBA" id="ARBA00022448"/>
    </source>
</evidence>
<evidence type="ECO:0000313" key="18">
    <source>
        <dbReference type="Proteomes" id="UP000432089"/>
    </source>
</evidence>
<keyword evidence="15 16" id="KW-0472">Membrane</keyword>
<evidence type="ECO:0000256" key="1">
    <source>
        <dbReference type="ARBA" id="ARBA00001971"/>
    </source>
</evidence>
<dbReference type="InterPro" id="IPR034804">
    <property type="entry name" value="SQR/QFR_C/D"/>
</dbReference>
<evidence type="ECO:0000256" key="2">
    <source>
        <dbReference type="ARBA" id="ARBA00004050"/>
    </source>
</evidence>
<proteinExistence type="predicted"/>
<evidence type="ECO:0000256" key="14">
    <source>
        <dbReference type="ARBA" id="ARBA00023004"/>
    </source>
</evidence>
<dbReference type="GO" id="GO:0020037">
    <property type="term" value="F:heme binding"/>
    <property type="evidence" value="ECO:0007669"/>
    <property type="project" value="InterPro"/>
</dbReference>
<evidence type="ECO:0000256" key="15">
    <source>
        <dbReference type="ARBA" id="ARBA00023136"/>
    </source>
</evidence>
<dbReference type="Gene3D" id="1.20.1300.10">
    <property type="entry name" value="Fumarate reductase/succinate dehydrogenase, transmembrane subunit"/>
    <property type="match status" value="1"/>
</dbReference>
<evidence type="ECO:0000313" key="17">
    <source>
        <dbReference type="EMBL" id="KAB0681272.1"/>
    </source>
</evidence>
<evidence type="ECO:0000256" key="3">
    <source>
        <dbReference type="ARBA" id="ARBA00004141"/>
    </source>
</evidence>
<feature type="transmembrane region" description="Helical" evidence="16">
    <location>
        <begin position="60"/>
        <end position="82"/>
    </location>
</feature>
<comment type="pathway">
    <text evidence="4">Carbohydrate metabolism; tricarboxylic acid cycle.</text>
</comment>
<dbReference type="RefSeq" id="WP_150968468.1">
    <property type="nucleotide sequence ID" value="NZ_VZDO01000003.1"/>
</dbReference>
<keyword evidence="12" id="KW-0249">Electron transport</keyword>
<accession>A0A7V7U100</accession>
<evidence type="ECO:0000256" key="6">
    <source>
        <dbReference type="ARBA" id="ARBA00019425"/>
    </source>
</evidence>
<evidence type="ECO:0000256" key="10">
    <source>
        <dbReference type="ARBA" id="ARBA00022692"/>
    </source>
</evidence>
<dbReference type="NCBIfam" id="TIGR02968">
    <property type="entry name" value="succ_dehyd_anc"/>
    <property type="match status" value="1"/>
</dbReference>
<dbReference type="CDD" id="cd03495">
    <property type="entry name" value="SQR_TypeC_SdhD_like"/>
    <property type="match status" value="1"/>
</dbReference>
<dbReference type="InterPro" id="IPR000701">
    <property type="entry name" value="SuccDH_FuR_B_TM-su"/>
</dbReference>
<comment type="function">
    <text evidence="2">Membrane-anchoring subunit of succinate dehydrogenase (SDH).</text>
</comment>
<comment type="cofactor">
    <cofactor evidence="1">
        <name>heme</name>
        <dbReference type="ChEBI" id="CHEBI:30413"/>
    </cofactor>
</comment>
<feature type="transmembrane region" description="Helical" evidence="16">
    <location>
        <begin position="102"/>
        <end position="124"/>
    </location>
</feature>
<reference evidence="17 18" key="1">
    <citation type="submission" date="2019-09" db="EMBL/GenBank/DDBJ databases">
        <title>YIM 132180 draft genome.</title>
        <authorList>
            <person name="Zhang K."/>
        </authorList>
    </citation>
    <scope>NUCLEOTIDE SEQUENCE [LARGE SCALE GENOMIC DNA]</scope>
    <source>
        <strain evidence="17 18">YIM 132180</strain>
    </source>
</reference>
<evidence type="ECO:0000256" key="9">
    <source>
        <dbReference type="ARBA" id="ARBA00022617"/>
    </source>
</evidence>
<comment type="subunit">
    <text evidence="5">Part of an enzyme complex containing four subunits: a flavoprotein, an iron-sulfur protein, plus two membrane-anchoring proteins, SdhC and SdhD.</text>
</comment>
<dbReference type="SUPFAM" id="SSF81343">
    <property type="entry name" value="Fumarate reductase respiratory complex transmembrane subunits"/>
    <property type="match status" value="1"/>
</dbReference>
<keyword evidence="13 16" id="KW-1133">Transmembrane helix</keyword>
<evidence type="ECO:0000256" key="5">
    <source>
        <dbReference type="ARBA" id="ARBA00011558"/>
    </source>
</evidence>
<dbReference type="Pfam" id="PF01127">
    <property type="entry name" value="Sdh_cyt"/>
    <property type="match status" value="1"/>
</dbReference>
<dbReference type="UniPathway" id="UPA00223"/>
<gene>
    <name evidence="17" type="primary">sdhD</name>
    <name evidence="17" type="ORF">F6X38_05105</name>
</gene>
<keyword evidence="9" id="KW-0349">Heme</keyword>
<feature type="transmembrane region" description="Helical" evidence="16">
    <location>
        <begin position="29"/>
        <end position="48"/>
    </location>
</feature>
<sequence length="126" mass="13760">MAKMRTDLSRARGTGATGTGTDHFWQQRLTGIANVVLLTSFVILLVHLHDKDYATVRAAFHNPLVGIVMALTIVSATVHMRLGMQTIIEDYAHGHTRLPMQILSNFFAIVVAVASLFAILKLSFGA</sequence>
<organism evidence="17 18">
    <name type="scientific">Plantimonas leprariae</name>
    <dbReference type="NCBI Taxonomy" id="2615207"/>
    <lineage>
        <taxon>Bacteria</taxon>
        <taxon>Pseudomonadati</taxon>
        <taxon>Pseudomonadota</taxon>
        <taxon>Alphaproteobacteria</taxon>
        <taxon>Hyphomicrobiales</taxon>
        <taxon>Aurantimonadaceae</taxon>
        <taxon>Plantimonas</taxon>
    </lineage>
</organism>
<evidence type="ECO:0000256" key="4">
    <source>
        <dbReference type="ARBA" id="ARBA00005163"/>
    </source>
</evidence>
<keyword evidence="8" id="KW-0816">Tricarboxylic acid cycle</keyword>
<keyword evidence="7" id="KW-0813">Transport</keyword>
<evidence type="ECO:0000256" key="12">
    <source>
        <dbReference type="ARBA" id="ARBA00022982"/>
    </source>
</evidence>
<keyword evidence="18" id="KW-1185">Reference proteome</keyword>
<dbReference type="InterPro" id="IPR014312">
    <property type="entry name" value="Succ_DH_anchor"/>
</dbReference>
<dbReference type="GO" id="GO:0016020">
    <property type="term" value="C:membrane"/>
    <property type="evidence" value="ECO:0007669"/>
    <property type="project" value="UniProtKB-SubCell"/>
</dbReference>
<name>A0A7V7U100_9HYPH</name>
<protein>
    <recommendedName>
        <fullName evidence="6">Succinate dehydrogenase hydrophobic membrane anchor subunit</fullName>
    </recommendedName>
</protein>
<evidence type="ECO:0000256" key="8">
    <source>
        <dbReference type="ARBA" id="ARBA00022532"/>
    </source>
</evidence>
<comment type="caution">
    <text evidence="17">The sequence shown here is derived from an EMBL/GenBank/DDBJ whole genome shotgun (WGS) entry which is preliminary data.</text>
</comment>
<dbReference type="Proteomes" id="UP000432089">
    <property type="component" value="Unassembled WGS sequence"/>
</dbReference>
<comment type="subcellular location">
    <subcellularLocation>
        <location evidence="3">Membrane</location>
        <topology evidence="3">Multi-pass membrane protein</topology>
    </subcellularLocation>
</comment>
<keyword evidence="11" id="KW-0479">Metal-binding</keyword>